<feature type="domain" description="HTH tetR-type" evidence="4">
    <location>
        <begin position="27"/>
        <end position="87"/>
    </location>
</feature>
<dbReference type="EMBL" id="JACCBM010000001">
    <property type="protein sequence ID" value="NYD70884.1"/>
    <property type="molecule type" value="Genomic_DNA"/>
</dbReference>
<evidence type="ECO:0000313" key="6">
    <source>
        <dbReference type="Proteomes" id="UP000549913"/>
    </source>
</evidence>
<feature type="compositionally biased region" description="Polar residues" evidence="3">
    <location>
        <begin position="1"/>
        <end position="18"/>
    </location>
</feature>
<dbReference type="RefSeq" id="WP_173180483.1">
    <property type="nucleotide sequence ID" value="NZ_BSEW01000002.1"/>
</dbReference>
<protein>
    <submittedName>
        <fullName evidence="5">AcrR family transcriptional regulator</fullName>
    </submittedName>
</protein>
<dbReference type="AlphaFoldDB" id="A0A852SQ26"/>
<organism evidence="5 6">
    <name type="scientific">Herbiconiux flava</name>
    <dbReference type="NCBI Taxonomy" id="881268"/>
    <lineage>
        <taxon>Bacteria</taxon>
        <taxon>Bacillati</taxon>
        <taxon>Actinomycetota</taxon>
        <taxon>Actinomycetes</taxon>
        <taxon>Micrococcales</taxon>
        <taxon>Microbacteriaceae</taxon>
        <taxon>Herbiconiux</taxon>
    </lineage>
</organism>
<dbReference type="PANTHER" id="PTHR43479:SF11">
    <property type="entry name" value="ACREF_ENVCD OPERON REPRESSOR-RELATED"/>
    <property type="match status" value="1"/>
</dbReference>
<accession>A0A852SQ26</accession>
<reference evidence="5 6" key="1">
    <citation type="submission" date="2020-07" db="EMBL/GenBank/DDBJ databases">
        <title>Sequencing the genomes of 1000 actinobacteria strains.</title>
        <authorList>
            <person name="Klenk H.-P."/>
        </authorList>
    </citation>
    <scope>NUCLEOTIDE SEQUENCE [LARGE SCALE GENOMIC DNA]</scope>
    <source>
        <strain evidence="5 6">DSM 26474</strain>
    </source>
</reference>
<evidence type="ECO:0000256" key="1">
    <source>
        <dbReference type="ARBA" id="ARBA00023125"/>
    </source>
</evidence>
<dbReference type="PANTHER" id="PTHR43479">
    <property type="entry name" value="ACREF/ENVCD OPERON REPRESSOR-RELATED"/>
    <property type="match status" value="1"/>
</dbReference>
<dbReference type="GO" id="GO:0003677">
    <property type="term" value="F:DNA binding"/>
    <property type="evidence" value="ECO:0007669"/>
    <property type="project" value="UniProtKB-UniRule"/>
</dbReference>
<evidence type="ECO:0000259" key="4">
    <source>
        <dbReference type="PROSITE" id="PS50977"/>
    </source>
</evidence>
<dbReference type="PROSITE" id="PS50977">
    <property type="entry name" value="HTH_TETR_2"/>
    <property type="match status" value="1"/>
</dbReference>
<comment type="caution">
    <text evidence="5">The sequence shown here is derived from an EMBL/GenBank/DDBJ whole genome shotgun (WGS) entry which is preliminary data.</text>
</comment>
<evidence type="ECO:0000256" key="3">
    <source>
        <dbReference type="SAM" id="MobiDB-lite"/>
    </source>
</evidence>
<evidence type="ECO:0000313" key="5">
    <source>
        <dbReference type="EMBL" id="NYD70884.1"/>
    </source>
</evidence>
<dbReference type="SUPFAM" id="SSF46689">
    <property type="entry name" value="Homeodomain-like"/>
    <property type="match status" value="1"/>
</dbReference>
<keyword evidence="1 2" id="KW-0238">DNA-binding</keyword>
<dbReference type="Proteomes" id="UP000549913">
    <property type="component" value="Unassembled WGS sequence"/>
</dbReference>
<evidence type="ECO:0000256" key="2">
    <source>
        <dbReference type="PROSITE-ProRule" id="PRU00335"/>
    </source>
</evidence>
<name>A0A852SQ26_9MICO</name>
<feature type="region of interest" description="Disordered" evidence="3">
    <location>
        <begin position="1"/>
        <end position="26"/>
    </location>
</feature>
<keyword evidence="6" id="KW-1185">Reference proteome</keyword>
<dbReference type="InterPro" id="IPR001647">
    <property type="entry name" value="HTH_TetR"/>
</dbReference>
<proteinExistence type="predicted"/>
<sequence>MPQSTALPATPSRRQGASVNPAEPRAARTHEALTTALFELLRQHDLTEISISELCRTAGVHRTTFYGHYADIFAFAADSFAHILDELGSVGEGTYDGYSPEAVTQVYADSIRRELGHIVDHRAAYRMMFGTRVDAGFRRELYQRALRRASLAIAVWQRHGYGTGIDTATAAAYIAGGSVGVLEAWAFSESVDTDAHTDAVMASWPAWCASSAPTEALIEKAG</sequence>
<gene>
    <name evidence="5" type="ORF">BJ984_002042</name>
</gene>
<dbReference type="InterPro" id="IPR009057">
    <property type="entry name" value="Homeodomain-like_sf"/>
</dbReference>
<dbReference type="Gene3D" id="1.10.357.10">
    <property type="entry name" value="Tetracycline Repressor, domain 2"/>
    <property type="match status" value="1"/>
</dbReference>
<feature type="DNA-binding region" description="H-T-H motif" evidence="2">
    <location>
        <begin position="50"/>
        <end position="69"/>
    </location>
</feature>
<dbReference type="InterPro" id="IPR050624">
    <property type="entry name" value="HTH-type_Tx_Regulator"/>
</dbReference>